<organism evidence="1">
    <name type="scientific">uncultured Caudovirales phage</name>
    <dbReference type="NCBI Taxonomy" id="2100421"/>
    <lineage>
        <taxon>Viruses</taxon>
        <taxon>Duplodnaviria</taxon>
        <taxon>Heunggongvirae</taxon>
        <taxon>Uroviricota</taxon>
        <taxon>Caudoviricetes</taxon>
        <taxon>Peduoviridae</taxon>
        <taxon>Maltschvirus</taxon>
        <taxon>Maltschvirus maltsch</taxon>
    </lineage>
</organism>
<gene>
    <name evidence="1" type="ORF">UFOVP116_139</name>
</gene>
<proteinExistence type="predicted"/>
<accession>A0A6J5LDX6</accession>
<name>A0A6J5LDX6_9CAUD</name>
<sequence length="59" mass="6635">MKLHELDNQQLIDMLSALQDYFAGVTHTTTIVQQDTGLDEYSASVIANQITKLQNLDLQ</sequence>
<dbReference type="EMBL" id="LR796237">
    <property type="protein sequence ID" value="CAB4129839.1"/>
    <property type="molecule type" value="Genomic_DNA"/>
</dbReference>
<protein>
    <submittedName>
        <fullName evidence="1">Uncharacterized protein</fullName>
    </submittedName>
</protein>
<evidence type="ECO:0000313" key="1">
    <source>
        <dbReference type="EMBL" id="CAB4129839.1"/>
    </source>
</evidence>
<reference evidence="1" key="1">
    <citation type="submission" date="2020-04" db="EMBL/GenBank/DDBJ databases">
        <authorList>
            <person name="Chiriac C."/>
            <person name="Salcher M."/>
            <person name="Ghai R."/>
            <person name="Kavagutti S V."/>
        </authorList>
    </citation>
    <scope>NUCLEOTIDE SEQUENCE</scope>
</reference>